<dbReference type="eggNOG" id="COG0640">
    <property type="taxonomic scope" value="Bacteria"/>
</dbReference>
<dbReference type="InterPro" id="IPR051011">
    <property type="entry name" value="Metal_resp_trans_reg"/>
</dbReference>
<dbReference type="NCBIfam" id="NF033788">
    <property type="entry name" value="HTH_metalloreg"/>
    <property type="match status" value="1"/>
</dbReference>
<dbReference type="InterPro" id="IPR011991">
    <property type="entry name" value="ArsR-like_HTH"/>
</dbReference>
<dbReference type="SUPFAM" id="SSF46785">
    <property type="entry name" value="Winged helix' DNA-binding domain"/>
    <property type="match status" value="1"/>
</dbReference>
<dbReference type="PANTHER" id="PTHR43132:SF6">
    <property type="entry name" value="HTH-TYPE TRANSCRIPTIONAL REPRESSOR CZRA"/>
    <property type="match status" value="1"/>
</dbReference>
<evidence type="ECO:0000256" key="4">
    <source>
        <dbReference type="ARBA" id="ARBA00043263"/>
    </source>
</evidence>
<dbReference type="CDD" id="cd00090">
    <property type="entry name" value="HTH_ARSR"/>
    <property type="match status" value="1"/>
</dbReference>
<name>A0A0A5G9N2_9BACI</name>
<dbReference type="STRING" id="1385511.GCA_000425225_02776"/>
<evidence type="ECO:0000256" key="1">
    <source>
        <dbReference type="ARBA" id="ARBA00023015"/>
    </source>
</evidence>
<dbReference type="GO" id="GO:0003700">
    <property type="term" value="F:DNA-binding transcription factor activity"/>
    <property type="evidence" value="ECO:0007669"/>
    <property type="project" value="InterPro"/>
</dbReference>
<organism evidence="6 7">
    <name type="scientific">Pontibacillus marinus BH030004 = DSM 16465</name>
    <dbReference type="NCBI Taxonomy" id="1385511"/>
    <lineage>
        <taxon>Bacteria</taxon>
        <taxon>Bacillati</taxon>
        <taxon>Bacillota</taxon>
        <taxon>Bacilli</taxon>
        <taxon>Bacillales</taxon>
        <taxon>Bacillaceae</taxon>
        <taxon>Pontibacillus</taxon>
    </lineage>
</organism>
<keyword evidence="3" id="KW-0804">Transcription</keyword>
<feature type="domain" description="HTH arsR-type" evidence="5">
    <location>
        <begin position="23"/>
        <end position="118"/>
    </location>
</feature>
<comment type="caution">
    <text evidence="6">The sequence shown here is derived from an EMBL/GenBank/DDBJ whole genome shotgun (WGS) entry which is preliminary data.</text>
</comment>
<keyword evidence="4" id="KW-0105">Cadmium resistance</keyword>
<dbReference type="InterPro" id="IPR036388">
    <property type="entry name" value="WH-like_DNA-bd_sf"/>
</dbReference>
<reference evidence="6 7" key="1">
    <citation type="submission" date="2013-08" db="EMBL/GenBank/DDBJ databases">
        <authorList>
            <person name="Huang J."/>
            <person name="Wang G."/>
        </authorList>
    </citation>
    <scope>NUCLEOTIDE SEQUENCE [LARGE SCALE GENOMIC DNA]</scope>
    <source>
        <strain evidence="6 7">BH030004</strain>
    </source>
</reference>
<proteinExistence type="predicted"/>
<dbReference type="PROSITE" id="PS00846">
    <property type="entry name" value="HTH_ARSR_1"/>
    <property type="match status" value="1"/>
</dbReference>
<gene>
    <name evidence="6" type="ORF">N783_03100</name>
</gene>
<dbReference type="GO" id="GO:0046686">
    <property type="term" value="P:response to cadmium ion"/>
    <property type="evidence" value="ECO:0007669"/>
    <property type="project" value="UniProtKB-KW"/>
</dbReference>
<dbReference type="PRINTS" id="PR00778">
    <property type="entry name" value="HTHARSR"/>
</dbReference>
<dbReference type="PROSITE" id="PS50987">
    <property type="entry name" value="HTH_ARSR_2"/>
    <property type="match status" value="1"/>
</dbReference>
<dbReference type="InterPro" id="IPR018334">
    <property type="entry name" value="ArsR_HTH"/>
</dbReference>
<protein>
    <submittedName>
        <fullName evidence="6">ArsR family transcriptional regulator</fullName>
    </submittedName>
</protein>
<evidence type="ECO:0000313" key="6">
    <source>
        <dbReference type="EMBL" id="KGX89861.1"/>
    </source>
</evidence>
<dbReference type="AlphaFoldDB" id="A0A0A5G9N2"/>
<dbReference type="OrthoDB" id="9794330at2"/>
<dbReference type="GO" id="GO:0003677">
    <property type="term" value="F:DNA binding"/>
    <property type="evidence" value="ECO:0007669"/>
    <property type="project" value="UniProtKB-KW"/>
</dbReference>
<dbReference type="Proteomes" id="UP000030403">
    <property type="component" value="Unassembled WGS sequence"/>
</dbReference>
<sequence>MAKDTCDVTCVHEDTVNRVKESLQNQEPLSVAQIFKALSDGTRLTIAYALLQEEELCVCDVANIVGSSTATASHHLRHLRKLGLARYRKQGKLAYYSLDDDHVKQIVQLAFTHQKEVKHRDDESS</sequence>
<dbReference type="PANTHER" id="PTHR43132">
    <property type="entry name" value="ARSENICAL RESISTANCE OPERON REPRESSOR ARSR-RELATED"/>
    <property type="match status" value="1"/>
</dbReference>
<dbReference type="EMBL" id="AVPF01000011">
    <property type="protein sequence ID" value="KGX89861.1"/>
    <property type="molecule type" value="Genomic_DNA"/>
</dbReference>
<keyword evidence="2" id="KW-0238">DNA-binding</keyword>
<dbReference type="InterPro" id="IPR001845">
    <property type="entry name" value="HTH_ArsR_DNA-bd_dom"/>
</dbReference>
<evidence type="ECO:0000259" key="5">
    <source>
        <dbReference type="PROSITE" id="PS50987"/>
    </source>
</evidence>
<keyword evidence="1" id="KW-0805">Transcription regulation</keyword>
<dbReference type="InterPro" id="IPR036390">
    <property type="entry name" value="WH_DNA-bd_sf"/>
</dbReference>
<dbReference type="Pfam" id="PF01022">
    <property type="entry name" value="HTH_5"/>
    <property type="match status" value="1"/>
</dbReference>
<evidence type="ECO:0000313" key="7">
    <source>
        <dbReference type="Proteomes" id="UP000030403"/>
    </source>
</evidence>
<dbReference type="RefSeq" id="WP_027446434.1">
    <property type="nucleotide sequence ID" value="NZ_AULJ01000034.1"/>
</dbReference>
<evidence type="ECO:0000256" key="3">
    <source>
        <dbReference type="ARBA" id="ARBA00023163"/>
    </source>
</evidence>
<dbReference type="SMART" id="SM00418">
    <property type="entry name" value="HTH_ARSR"/>
    <property type="match status" value="1"/>
</dbReference>
<keyword evidence="7" id="KW-1185">Reference proteome</keyword>
<evidence type="ECO:0000256" key="2">
    <source>
        <dbReference type="ARBA" id="ARBA00023125"/>
    </source>
</evidence>
<accession>A0A0A5G9N2</accession>
<dbReference type="Gene3D" id="1.10.10.10">
    <property type="entry name" value="Winged helix-like DNA-binding domain superfamily/Winged helix DNA-binding domain"/>
    <property type="match status" value="1"/>
</dbReference>